<evidence type="ECO:0000313" key="3">
    <source>
        <dbReference type="Proteomes" id="UP001642484"/>
    </source>
</evidence>
<dbReference type="EMBL" id="CAXAMN010011536">
    <property type="protein sequence ID" value="CAK9035496.1"/>
    <property type="molecule type" value="Genomic_DNA"/>
</dbReference>
<protein>
    <submittedName>
        <fullName evidence="2">Uncharacterized protein</fullName>
    </submittedName>
</protein>
<gene>
    <name evidence="2" type="ORF">CCMP2556_LOCUS19934</name>
</gene>
<organism evidence="2 3">
    <name type="scientific">Durusdinium trenchii</name>
    <dbReference type="NCBI Taxonomy" id="1381693"/>
    <lineage>
        <taxon>Eukaryota</taxon>
        <taxon>Sar</taxon>
        <taxon>Alveolata</taxon>
        <taxon>Dinophyceae</taxon>
        <taxon>Suessiales</taxon>
        <taxon>Symbiodiniaceae</taxon>
        <taxon>Durusdinium</taxon>
    </lineage>
</organism>
<feature type="region of interest" description="Disordered" evidence="1">
    <location>
        <begin position="173"/>
        <end position="192"/>
    </location>
</feature>
<reference evidence="2 3" key="1">
    <citation type="submission" date="2024-02" db="EMBL/GenBank/DDBJ databases">
        <authorList>
            <person name="Chen Y."/>
            <person name="Shah S."/>
            <person name="Dougan E. K."/>
            <person name="Thang M."/>
            <person name="Chan C."/>
        </authorList>
    </citation>
    <scope>NUCLEOTIDE SEQUENCE [LARGE SCALE GENOMIC DNA]</scope>
</reference>
<accession>A0ABP0L9R5</accession>
<feature type="region of interest" description="Disordered" evidence="1">
    <location>
        <begin position="104"/>
        <end position="136"/>
    </location>
</feature>
<feature type="compositionally biased region" description="Basic and acidic residues" evidence="1">
    <location>
        <begin position="173"/>
        <end position="186"/>
    </location>
</feature>
<comment type="caution">
    <text evidence="2">The sequence shown here is derived from an EMBL/GenBank/DDBJ whole genome shotgun (WGS) entry which is preliminary data.</text>
</comment>
<evidence type="ECO:0000313" key="2">
    <source>
        <dbReference type="EMBL" id="CAK9035496.1"/>
    </source>
</evidence>
<dbReference type="Proteomes" id="UP001642484">
    <property type="component" value="Unassembled WGS sequence"/>
</dbReference>
<sequence length="192" mass="21402">MLKLPTRILLHLKRWRLPRGVDLKRGFELDFRGKRWGVQRYEDLSPGLFMSFRHQSIYLHARQVCDRAQLQRTVDRTAGARGDRKAEEMAAFKDLVEARLTFVRTAPSPGERGKPMEKASPQGTEGTSKDDVTADVLKPPSFAQGGYLLDASGSGWCATPGGGRWAVVTVGTNEHRDGNLFPDAKKTPRSPL</sequence>
<proteinExistence type="predicted"/>
<keyword evidence="3" id="KW-1185">Reference proteome</keyword>
<name>A0ABP0L9R5_9DINO</name>
<evidence type="ECO:0000256" key="1">
    <source>
        <dbReference type="SAM" id="MobiDB-lite"/>
    </source>
</evidence>